<feature type="compositionally biased region" description="Polar residues" evidence="3">
    <location>
        <begin position="298"/>
        <end position="310"/>
    </location>
</feature>
<dbReference type="EMBL" id="CDMZ01005022">
    <property type="protein sequence ID" value="CEM51677.1"/>
    <property type="molecule type" value="Genomic_DNA"/>
</dbReference>
<comment type="subcellular location">
    <subcellularLocation>
        <location evidence="1">Nucleus</location>
    </subcellularLocation>
</comment>
<dbReference type="VEuPathDB" id="CryptoDB:Cvel_10785"/>
<dbReference type="GO" id="GO:0006355">
    <property type="term" value="P:regulation of DNA-templated transcription"/>
    <property type="evidence" value="ECO:0007669"/>
    <property type="project" value="InterPro"/>
</dbReference>
<reference evidence="4" key="1">
    <citation type="submission" date="2014-11" db="EMBL/GenBank/DDBJ databases">
        <authorList>
            <person name="Otto D Thomas"/>
            <person name="Naeem Raeece"/>
        </authorList>
    </citation>
    <scope>NUCLEOTIDE SEQUENCE</scope>
</reference>
<feature type="compositionally biased region" description="Polar residues" evidence="3">
    <location>
        <begin position="399"/>
        <end position="409"/>
    </location>
</feature>
<name>A0A0G4I431_9ALVE</name>
<feature type="compositionally biased region" description="Low complexity" evidence="3">
    <location>
        <begin position="150"/>
        <end position="159"/>
    </location>
</feature>
<feature type="region of interest" description="Disordered" evidence="3">
    <location>
        <begin position="367"/>
        <end position="413"/>
    </location>
</feature>
<feature type="compositionally biased region" description="Low complexity" evidence="3">
    <location>
        <begin position="653"/>
        <end position="662"/>
    </location>
</feature>
<feature type="region of interest" description="Disordered" evidence="3">
    <location>
        <begin position="1"/>
        <end position="22"/>
    </location>
</feature>
<feature type="compositionally biased region" description="Low complexity" evidence="3">
    <location>
        <begin position="682"/>
        <end position="707"/>
    </location>
</feature>
<feature type="compositionally biased region" description="Basic and acidic residues" evidence="3">
    <location>
        <begin position="573"/>
        <end position="604"/>
    </location>
</feature>
<accession>A0A0G4I431</accession>
<feature type="region of interest" description="Disordered" evidence="3">
    <location>
        <begin position="1277"/>
        <end position="1484"/>
    </location>
</feature>
<sequence>MSCTPDRMGPEGLVPSSVTQMENFQPSALFPPTSMEGGRDCALPRDLQTAAFRELTAVDAHGDVQMGGEEFEGEGEAYALAEWQDIDRVSQPGQEKDDEPIQLSRSALLVQGALDTLQHDEEGEGEGEGETEKSSNSDGEARSQSAKVAGLTSSLSGLSPPLPPRPAGEVQMKRGRGRPRKNTVGDGVPSSSSSSFSSSAATGDQGEGSSMPTPPGSDTCPSPPPPKQPKNAKAWKGEKVRKSKRPMNPNPKYLHQQDGAPQDDSSFPPHMPHPQSHPSLSTAPSSEKPVKISKKQRMLQQQHQNQTGNATVEDENAQTHLYPNALTSQARSAAAAAVAAVAGRANDTEGAPSSFFGGISGFRPQAQTAQSHVHVSLQQPSNPLTTPPQATSPFGDGSVPSSSCPTSAGTPACSPPPCIAERYHNLNDDTEGEREGAGVDALTLSLSEGQRKKSKASKTGKQGEKDRSSHGSSGSGASSKAAGGKGETDDGVSSGGSAVSASAVPIMPVLMEDGTLTHPITGAPFKRGRGRPRKHPIPGVPFVPAHLVAHMTSHKKSLKDALKKKKALGLTTKEGHREKGEKGTGGERDKERTDGQTVTKESKKLSKKALKAAEMKEKESKGIGREGKKNKEEKGILSSKGDREKQKTSSSSKLKAIQQHQKQQLEEEKIKVEEKDDRETGSSHSNKNSSPSSTVSHPSPAASSSSPEKVDGAFTALTHSIMANNEPHQTHPLPPPLPPHGLVKGKMGSRGRHVWEAPPPFPCSDPTDRGLVGNLTFGRSRKTGRRSLSWSSNGQKDKALGAEVCAKGTALQICRQRNGKLEWIDASAIGPLEGGRKVHVAYEVAERPGETFTQALSSKYFVEPDVPCVRPPDGSFRFTPRTCEFFDVFPGAIVTVRVAPREPSLFFRDHPMEGFGGDSAREGLGEGNCFHAKSVSDCLVTQVKVVLEDDWMEEDAEADMGERVSLSVIPCVRPPDGSFRFTPRTCEFFDVFPGAIVTVRVAPREPSLFFRDHPMEGFGGDSAREGLGEGNCFHAKSVSDCLVTQVKVVLEDDWMEEDAEADMGERVLVNVIHLSDGREEIGLPVKFVEQCLPFAATHDRAKHWWLHGEPLCQAECPSFPLIKICFFSQLPQLFAQQQQHHQQQMGIAAVKLEDQTLPHFDMDSAHLHSLGASPEPLVSHPQLPLDGPAGRSFLYPQGPAGPATVAAAGHETQRLPAPHLYSVADFPPSNNSHAHCQAVANLPGLLSDIHSQLDTTCTSSHSAGTVALAAAGLYASSSSSSASPAPSPYSSLPPASVSAAGQVVRVRRQETMDTEDHFEHSVLDDAEGSLEGDTGRAHDHDLARSSSPIGPVASEDFASAAASPAAGGATPMEGEGEADFHMMPPPVHPFPSHLPSASAGSHCQLMGGVLGSAPGARGAGHSSSSSAPAKSRPESLIADLLERKEKQREQERQQLSRQQEQKHAAPPRLLSIPMVEGDEGKMRD</sequence>
<feature type="compositionally biased region" description="Basic and acidic residues" evidence="3">
    <location>
        <begin position="663"/>
        <end position="681"/>
    </location>
</feature>
<feature type="compositionally biased region" description="Polar residues" evidence="3">
    <location>
        <begin position="367"/>
        <end position="392"/>
    </location>
</feature>
<evidence type="ECO:0000256" key="1">
    <source>
        <dbReference type="ARBA" id="ARBA00004123"/>
    </source>
</evidence>
<feature type="compositionally biased region" description="Low complexity" evidence="3">
    <location>
        <begin position="190"/>
        <end position="199"/>
    </location>
</feature>
<dbReference type="GO" id="GO:0003677">
    <property type="term" value="F:DNA binding"/>
    <property type="evidence" value="ECO:0007669"/>
    <property type="project" value="InterPro"/>
</dbReference>
<feature type="compositionally biased region" description="Low complexity" evidence="3">
    <location>
        <begin position="1358"/>
        <end position="1369"/>
    </location>
</feature>
<feature type="compositionally biased region" description="Polar residues" evidence="3">
    <location>
        <begin position="318"/>
        <end position="329"/>
    </location>
</feature>
<feature type="compositionally biased region" description="Basic and acidic residues" evidence="3">
    <location>
        <begin position="1440"/>
        <end position="1463"/>
    </location>
</feature>
<feature type="region of interest" description="Disordered" evidence="3">
    <location>
        <begin position="515"/>
        <end position="538"/>
    </location>
</feature>
<feature type="region of interest" description="Disordered" evidence="3">
    <location>
        <begin position="85"/>
        <end position="332"/>
    </location>
</feature>
<feature type="region of interest" description="Disordered" evidence="3">
    <location>
        <begin position="553"/>
        <end position="709"/>
    </location>
</feature>
<feature type="compositionally biased region" description="Low complexity" evidence="3">
    <location>
        <begin position="1411"/>
        <end position="1430"/>
    </location>
</feature>
<feature type="compositionally biased region" description="Basic and acidic residues" evidence="3">
    <location>
        <begin position="1333"/>
        <end position="1343"/>
    </location>
</feature>
<evidence type="ECO:0000256" key="3">
    <source>
        <dbReference type="SAM" id="MobiDB-lite"/>
    </source>
</evidence>
<feature type="compositionally biased region" description="Low complexity" evidence="3">
    <location>
        <begin position="1277"/>
        <end position="1300"/>
    </location>
</feature>
<feature type="compositionally biased region" description="Basic residues" evidence="3">
    <location>
        <begin position="526"/>
        <end position="536"/>
    </location>
</feature>
<dbReference type="SMART" id="SM00384">
    <property type="entry name" value="AT_hook"/>
    <property type="match status" value="2"/>
</dbReference>
<evidence type="ECO:0000313" key="4">
    <source>
        <dbReference type="EMBL" id="CEM51677.1"/>
    </source>
</evidence>
<dbReference type="InterPro" id="IPR000637">
    <property type="entry name" value="HMGI/Y_DNA-bd_CS"/>
</dbReference>
<proteinExistence type="predicted"/>
<feature type="compositionally biased region" description="Low complexity" evidence="3">
    <location>
        <begin position="265"/>
        <end position="281"/>
    </location>
</feature>
<feature type="region of interest" description="Disordered" evidence="3">
    <location>
        <begin position="443"/>
        <end position="499"/>
    </location>
</feature>
<keyword evidence="2" id="KW-0539">Nucleus</keyword>
<organism evidence="4">
    <name type="scientific">Chromera velia CCMP2878</name>
    <dbReference type="NCBI Taxonomy" id="1169474"/>
    <lineage>
        <taxon>Eukaryota</taxon>
        <taxon>Sar</taxon>
        <taxon>Alveolata</taxon>
        <taxon>Colpodellida</taxon>
        <taxon>Chromeraceae</taxon>
        <taxon>Chromera</taxon>
    </lineage>
</organism>
<dbReference type="InterPro" id="IPR017956">
    <property type="entry name" value="AT_hook_DNA-bd_motif"/>
</dbReference>
<feature type="compositionally biased region" description="Basic residues" evidence="3">
    <location>
        <begin position="553"/>
        <end position="567"/>
    </location>
</feature>
<dbReference type="PROSITE" id="PS00354">
    <property type="entry name" value="HMGI_Y"/>
    <property type="match status" value="1"/>
</dbReference>
<feature type="compositionally biased region" description="Basic and acidic residues" evidence="3">
    <location>
        <begin position="130"/>
        <end position="141"/>
    </location>
</feature>
<protein>
    <submittedName>
        <fullName evidence="4">Uncharacterized protein</fullName>
    </submittedName>
</protein>
<feature type="compositionally biased region" description="Basic and acidic residues" evidence="3">
    <location>
        <begin position="611"/>
        <end position="647"/>
    </location>
</feature>
<feature type="compositionally biased region" description="Basic and acidic residues" evidence="3">
    <location>
        <begin position="1307"/>
        <end position="1323"/>
    </location>
</feature>
<dbReference type="GO" id="GO:0005634">
    <property type="term" value="C:nucleus"/>
    <property type="evidence" value="ECO:0007669"/>
    <property type="project" value="UniProtKB-SubCell"/>
</dbReference>
<feature type="compositionally biased region" description="Low complexity" evidence="3">
    <location>
        <begin position="470"/>
        <end position="482"/>
    </location>
</feature>
<gene>
    <name evidence="4" type="ORF">Cvel_10785</name>
</gene>
<evidence type="ECO:0000256" key="2">
    <source>
        <dbReference type="ARBA" id="ARBA00023242"/>
    </source>
</evidence>